<comment type="function">
    <text evidence="10">CRISPR (clustered regularly interspaced short palindromic repeat), is an adaptive immune system that provides protection against mobile genetic elements (viruses, transposable elements and conjugative plasmids). CRISPR clusters contain spacers, sequences complementary to antecedent mobile elements, and target invading nucleic acids. CRISPR clusters are transcribed and processed into CRISPR RNA (crRNA). Acts as a dsDNA endonuclease. Involved in the integration of spacer DNA into the CRISPR cassette.</text>
</comment>
<evidence type="ECO:0000313" key="12">
    <source>
        <dbReference type="EMBL" id="TYP80660.1"/>
    </source>
</evidence>
<evidence type="ECO:0000313" key="13">
    <source>
        <dbReference type="Proteomes" id="UP000034156"/>
    </source>
</evidence>
<feature type="binding site" evidence="10">
    <location>
        <position position="411"/>
    </location>
    <ligand>
        <name>Mn(2+)</name>
        <dbReference type="ChEBI" id="CHEBI:29035"/>
    </ligand>
</feature>
<reference evidence="11 13" key="2">
    <citation type="journal article" date="2016" name="Genome Announc.">
        <title>Genome Sequence of Nitrosomonas communis Strain Nm2, a Mesophilic Ammonia-Oxidizing Bacterium Isolated from Mediterranean Soil.</title>
        <authorList>
            <person name="Kozlowski J.A."/>
            <person name="Kits K.D."/>
            <person name="Stein L.Y."/>
        </authorList>
    </citation>
    <scope>NUCLEOTIDE SEQUENCE [LARGE SCALE GENOMIC DNA]</scope>
    <source>
        <strain evidence="11 13">Nm2</strain>
    </source>
</reference>
<proteinExistence type="inferred from homology"/>
<dbReference type="PATRIC" id="fig|44574.3.peg.2739"/>
<feature type="binding site" evidence="10">
    <location>
        <position position="333"/>
    </location>
    <ligand>
        <name>Mn(2+)</name>
        <dbReference type="ChEBI" id="CHEBI:29035"/>
    </ligand>
</feature>
<sequence>MANKPLPIEKVRKLLHLKFKEKLSYRAIGQALGIGYMSACYLVRKFVESGQIWPTELTDNELRLLLYQQKIPYQPVRVLPNFEEVRQRLVDGSSIRREWQTYLSENPDGYRYKRFRELYQLWCENRLDVNSHAPIPTPCEGALKPKPIVSKQEASQRALNEEECIGEALKKAEGFWHSQVNDNALLTLAGHGARLTVERDELVIFPGTTASTVKEPARRLARAVHGLKAIVIVGYAGYLTLDAIEWLAQQKVGLYTLDLVGDLCLNLIPAISPHRPIQRRAQYTANPFTIARSIMREKLGEAIRVKPALALPYRRILNDISSIGTLDMLRQAEGRAANLYWNQWNFELDHHRDFPEHWRTFSNRSSTLTGSGRKAVHPVNAMLNYGYTVLAGRIERALVFDGYDPAAGTLHAAMDGRASLAWDLIELLRPTVDEQLIGWIQTQKWRKRDFEVNDDGVVYLRQQLARVVIQKSWIPDAKIKQVIRWYAGQLVGREEGFRVG</sequence>
<dbReference type="InterPro" id="IPR050646">
    <property type="entry name" value="Cas1"/>
</dbReference>
<dbReference type="Gene3D" id="1.20.120.920">
    <property type="entry name" value="CRISPR-associated endonuclease Cas1, C-terminal domain"/>
    <property type="match status" value="1"/>
</dbReference>
<keyword evidence="2 10" id="KW-0479">Metal-binding</keyword>
<keyword evidence="7 10" id="KW-0238">DNA-binding</keyword>
<dbReference type="EMBL" id="VNHT01000055">
    <property type="protein sequence ID" value="TYP80660.1"/>
    <property type="molecule type" value="Genomic_DNA"/>
</dbReference>
<evidence type="ECO:0000256" key="1">
    <source>
        <dbReference type="ARBA" id="ARBA00022722"/>
    </source>
</evidence>
<dbReference type="KEGG" id="nco:AAW31_11230"/>
<reference evidence="12 14" key="3">
    <citation type="submission" date="2019-07" db="EMBL/GenBank/DDBJ databases">
        <title>Active sludge and wastewater microbial communities from Klosterneuburg, Austria.</title>
        <authorList>
            <person name="Wagner M."/>
        </authorList>
    </citation>
    <scope>NUCLEOTIDE SEQUENCE [LARGE SCALE GENOMIC DNA]</scope>
    <source>
        <strain evidence="12 14">Nm2</strain>
    </source>
</reference>
<keyword evidence="8 10" id="KW-0464">Manganese</keyword>
<comment type="cofactor">
    <cofactor evidence="10">
        <name>Mg(2+)</name>
        <dbReference type="ChEBI" id="CHEBI:18420"/>
    </cofactor>
    <cofactor evidence="10">
        <name>Mn(2+)</name>
        <dbReference type="ChEBI" id="CHEBI:29035"/>
    </cofactor>
</comment>
<protein>
    <recommendedName>
        <fullName evidence="10">CRISPR-associated endonuclease Cas1</fullName>
        <ecNumber evidence="10">3.1.-.-</ecNumber>
    </recommendedName>
</protein>
<evidence type="ECO:0000256" key="3">
    <source>
        <dbReference type="ARBA" id="ARBA00022759"/>
    </source>
</evidence>
<feature type="binding site" evidence="10">
    <location>
        <position position="426"/>
    </location>
    <ligand>
        <name>Mn(2+)</name>
        <dbReference type="ChEBI" id="CHEBI:29035"/>
    </ligand>
</feature>
<evidence type="ECO:0000313" key="14">
    <source>
        <dbReference type="Proteomes" id="UP000324176"/>
    </source>
</evidence>
<dbReference type="CDD" id="cd09634">
    <property type="entry name" value="Cas1_I-II-III"/>
    <property type="match status" value="1"/>
</dbReference>
<dbReference type="GO" id="GO:0004519">
    <property type="term" value="F:endonuclease activity"/>
    <property type="evidence" value="ECO:0007669"/>
    <property type="project" value="UniProtKB-UniRule"/>
</dbReference>
<dbReference type="PANTHER" id="PTHR34353">
    <property type="entry name" value="CRISPR-ASSOCIATED ENDONUCLEASE CAS1 1"/>
    <property type="match status" value="1"/>
</dbReference>
<keyword evidence="5 10" id="KW-0460">Magnesium</keyword>
<dbReference type="HAMAP" id="MF_01470">
    <property type="entry name" value="Cas1"/>
    <property type="match status" value="1"/>
</dbReference>
<evidence type="ECO:0000313" key="11">
    <source>
        <dbReference type="EMBL" id="AKH38232.1"/>
    </source>
</evidence>
<dbReference type="GO" id="GO:0051607">
    <property type="term" value="P:defense response to virus"/>
    <property type="evidence" value="ECO:0007669"/>
    <property type="project" value="UniProtKB-UniRule"/>
</dbReference>
<evidence type="ECO:0000256" key="10">
    <source>
        <dbReference type="HAMAP-Rule" id="MF_01470"/>
    </source>
</evidence>
<dbReference type="GO" id="GO:0043571">
    <property type="term" value="P:maintenance of CRISPR repeat elements"/>
    <property type="evidence" value="ECO:0007669"/>
    <property type="project" value="UniProtKB-UniRule"/>
</dbReference>
<dbReference type="NCBIfam" id="TIGR00287">
    <property type="entry name" value="cas1"/>
    <property type="match status" value="1"/>
</dbReference>
<dbReference type="Proteomes" id="UP000324176">
    <property type="component" value="Unassembled WGS sequence"/>
</dbReference>
<dbReference type="RefSeq" id="WP_046850288.1">
    <property type="nucleotide sequence ID" value="NZ_CP011451.1"/>
</dbReference>
<evidence type="ECO:0000256" key="6">
    <source>
        <dbReference type="ARBA" id="ARBA00023118"/>
    </source>
</evidence>
<dbReference type="EMBL" id="CP011451">
    <property type="protein sequence ID" value="AKH38232.1"/>
    <property type="molecule type" value="Genomic_DNA"/>
</dbReference>
<evidence type="ECO:0000256" key="4">
    <source>
        <dbReference type="ARBA" id="ARBA00022801"/>
    </source>
</evidence>
<evidence type="ECO:0000256" key="8">
    <source>
        <dbReference type="ARBA" id="ARBA00023211"/>
    </source>
</evidence>
<dbReference type="PANTHER" id="PTHR34353:SF2">
    <property type="entry name" value="CRISPR-ASSOCIATED ENDONUCLEASE CAS1 1"/>
    <property type="match status" value="1"/>
</dbReference>
<dbReference type="AlphaFoldDB" id="A0A0F7KHB3"/>
<dbReference type="GO" id="GO:0016787">
    <property type="term" value="F:hydrolase activity"/>
    <property type="evidence" value="ECO:0007669"/>
    <property type="project" value="UniProtKB-KW"/>
</dbReference>
<dbReference type="InterPro" id="IPR042206">
    <property type="entry name" value="CRISPR-assoc_Cas1_C"/>
</dbReference>
<dbReference type="EC" id="3.1.-.-" evidence="10"/>
<reference evidence="13" key="1">
    <citation type="submission" date="2015-05" db="EMBL/GenBank/DDBJ databases">
        <title>Draft genome of Nitrosomonas communis strain Nm2.</title>
        <authorList>
            <person name="Kozlowski J.A."/>
            <person name="Kits K.D."/>
            <person name="Stein L.Y."/>
        </authorList>
    </citation>
    <scope>NUCLEOTIDE SEQUENCE [LARGE SCALE GENOMIC DNA]</scope>
    <source>
        <strain evidence="13">Nm2</strain>
    </source>
</reference>
<keyword evidence="3 10" id="KW-0255">Endonuclease</keyword>
<keyword evidence="13" id="KW-1185">Reference proteome</keyword>
<dbReference type="Pfam" id="PF01867">
    <property type="entry name" value="Cas_Cas1"/>
    <property type="match status" value="1"/>
</dbReference>
<dbReference type="InterPro" id="IPR002729">
    <property type="entry name" value="CRISPR-assoc_Cas1"/>
</dbReference>
<name>A0A0F7KHB3_9PROT</name>
<dbReference type="OrthoDB" id="9803119at2"/>
<keyword evidence="4 10" id="KW-0378">Hydrolase</keyword>
<comment type="subunit">
    <text evidence="9 10">Homodimer, forms a heterotetramer with a Cas2 homodimer.</text>
</comment>
<dbReference type="Proteomes" id="UP000034156">
    <property type="component" value="Chromosome"/>
</dbReference>
<evidence type="ECO:0000256" key="7">
    <source>
        <dbReference type="ARBA" id="ARBA00023125"/>
    </source>
</evidence>
<dbReference type="GO" id="GO:0046872">
    <property type="term" value="F:metal ion binding"/>
    <property type="evidence" value="ECO:0007669"/>
    <property type="project" value="UniProtKB-UniRule"/>
</dbReference>
<evidence type="ECO:0000256" key="2">
    <source>
        <dbReference type="ARBA" id="ARBA00022723"/>
    </source>
</evidence>
<organism evidence="11 13">
    <name type="scientific">Nitrosomonas communis</name>
    <dbReference type="NCBI Taxonomy" id="44574"/>
    <lineage>
        <taxon>Bacteria</taxon>
        <taxon>Pseudomonadati</taxon>
        <taxon>Pseudomonadota</taxon>
        <taxon>Betaproteobacteria</taxon>
        <taxon>Nitrosomonadales</taxon>
        <taxon>Nitrosomonadaceae</taxon>
        <taxon>Nitrosomonas</taxon>
    </lineage>
</organism>
<comment type="similarity">
    <text evidence="10">Belongs to the CRISPR-associated endonuclease Cas1 family.</text>
</comment>
<evidence type="ECO:0000256" key="9">
    <source>
        <dbReference type="ARBA" id="ARBA00038592"/>
    </source>
</evidence>
<keyword evidence="1 10" id="KW-0540">Nuclease</keyword>
<gene>
    <name evidence="10" type="primary">cas1</name>
    <name evidence="11" type="ORF">AAW31_11230</name>
    <name evidence="12" type="ORF">BCL69_10556</name>
</gene>
<dbReference type="GO" id="GO:0003677">
    <property type="term" value="F:DNA binding"/>
    <property type="evidence" value="ECO:0007669"/>
    <property type="project" value="UniProtKB-KW"/>
</dbReference>
<keyword evidence="6 10" id="KW-0051">Antiviral defense</keyword>
<evidence type="ECO:0000256" key="5">
    <source>
        <dbReference type="ARBA" id="ARBA00022842"/>
    </source>
</evidence>
<accession>A0A0F7KHB3</accession>